<dbReference type="GO" id="GO:0005634">
    <property type="term" value="C:nucleus"/>
    <property type="evidence" value="ECO:0007669"/>
    <property type="project" value="UniProtKB-SubCell"/>
</dbReference>
<dbReference type="PANTHER" id="PTHR12446:SF34">
    <property type="entry name" value="PROTEIN LIN-54 HOMOLOG"/>
    <property type="match status" value="1"/>
</dbReference>
<comment type="similarity">
    <text evidence="2">Belongs to the lin-54 family.</text>
</comment>
<dbReference type="InterPro" id="IPR033467">
    <property type="entry name" value="Tesmin/TSO1-like_CXC"/>
</dbReference>
<name>A0AAV9IJD5_9RHOD</name>
<feature type="compositionally biased region" description="Basic and acidic residues" evidence="4">
    <location>
        <begin position="161"/>
        <end position="170"/>
    </location>
</feature>
<dbReference type="EMBL" id="JANCYU010000051">
    <property type="protein sequence ID" value="KAK4527378.1"/>
    <property type="molecule type" value="Genomic_DNA"/>
</dbReference>
<evidence type="ECO:0000256" key="1">
    <source>
        <dbReference type="ARBA" id="ARBA00004123"/>
    </source>
</evidence>
<dbReference type="GO" id="GO:0006355">
    <property type="term" value="P:regulation of DNA-templated transcription"/>
    <property type="evidence" value="ECO:0007669"/>
    <property type="project" value="TreeGrafter"/>
</dbReference>
<reference evidence="6 7" key="1">
    <citation type="submission" date="2022-07" db="EMBL/GenBank/DDBJ databases">
        <title>Genome-wide signatures of adaptation to extreme environments.</title>
        <authorList>
            <person name="Cho C.H."/>
            <person name="Yoon H.S."/>
        </authorList>
    </citation>
    <scope>NUCLEOTIDE SEQUENCE [LARGE SCALE GENOMIC DNA]</scope>
    <source>
        <strain evidence="6 7">108.79 E11</strain>
    </source>
</reference>
<accession>A0AAV9IJD5</accession>
<dbReference type="Pfam" id="PF03638">
    <property type="entry name" value="TCR"/>
    <property type="match status" value="2"/>
</dbReference>
<dbReference type="PANTHER" id="PTHR12446">
    <property type="entry name" value="TESMIN/TSO1-RELATED"/>
    <property type="match status" value="1"/>
</dbReference>
<comment type="caution">
    <text evidence="6">The sequence shown here is derived from an EMBL/GenBank/DDBJ whole genome shotgun (WGS) entry which is preliminary data.</text>
</comment>
<dbReference type="Proteomes" id="UP001300502">
    <property type="component" value="Unassembled WGS sequence"/>
</dbReference>
<feature type="region of interest" description="Disordered" evidence="4">
    <location>
        <begin position="154"/>
        <end position="184"/>
    </location>
</feature>
<proteinExistence type="inferred from homology"/>
<feature type="compositionally biased region" description="Basic and acidic residues" evidence="4">
    <location>
        <begin position="260"/>
        <end position="269"/>
    </location>
</feature>
<dbReference type="InterPro" id="IPR028307">
    <property type="entry name" value="Lin-54_fam"/>
</dbReference>
<organism evidence="6 7">
    <name type="scientific">Galdieria yellowstonensis</name>
    <dbReference type="NCBI Taxonomy" id="3028027"/>
    <lineage>
        <taxon>Eukaryota</taxon>
        <taxon>Rhodophyta</taxon>
        <taxon>Bangiophyceae</taxon>
        <taxon>Galdieriales</taxon>
        <taxon>Galdieriaceae</taxon>
        <taxon>Galdieria</taxon>
    </lineage>
</organism>
<feature type="domain" description="CRC" evidence="5">
    <location>
        <begin position="11"/>
        <end position="126"/>
    </location>
</feature>
<keyword evidence="3" id="KW-0539">Nucleus</keyword>
<gene>
    <name evidence="6" type="ORF">GAYE_SCF39G5300</name>
</gene>
<feature type="region of interest" description="Disordered" evidence="4">
    <location>
        <begin position="256"/>
        <end position="275"/>
    </location>
</feature>
<evidence type="ECO:0000259" key="5">
    <source>
        <dbReference type="PROSITE" id="PS51634"/>
    </source>
</evidence>
<dbReference type="SMART" id="SM01114">
    <property type="entry name" value="CXC"/>
    <property type="match status" value="2"/>
</dbReference>
<evidence type="ECO:0000313" key="6">
    <source>
        <dbReference type="EMBL" id="KAK4527378.1"/>
    </source>
</evidence>
<dbReference type="PROSITE" id="PS51634">
    <property type="entry name" value="CRC"/>
    <property type="match status" value="1"/>
</dbReference>
<dbReference type="AlphaFoldDB" id="A0AAV9IJD5"/>
<evidence type="ECO:0000256" key="2">
    <source>
        <dbReference type="ARBA" id="ARBA00007267"/>
    </source>
</evidence>
<comment type="subcellular location">
    <subcellularLocation>
        <location evidence="1">Nucleus</location>
    </subcellularLocation>
</comment>
<protein>
    <recommendedName>
        <fullName evidence="5">CRC domain-containing protein</fullName>
    </recommendedName>
</protein>
<evidence type="ECO:0000313" key="7">
    <source>
        <dbReference type="Proteomes" id="UP001300502"/>
    </source>
</evidence>
<dbReference type="InterPro" id="IPR005172">
    <property type="entry name" value="CRC"/>
</dbReference>
<evidence type="ECO:0000256" key="4">
    <source>
        <dbReference type="SAM" id="MobiDB-lite"/>
    </source>
</evidence>
<evidence type="ECO:0000256" key="3">
    <source>
        <dbReference type="ARBA" id="ARBA00023242"/>
    </source>
</evidence>
<sequence>MEESSSTKTDVVKGCKCGKSKCLKMYCDCFNSGVYCGRHCICVGCYNNEQHQVEREAAVKAVLEKNPDAFQPKVAAFRDSGGLIVKHNKGCNCRKTACLKKYCECFQSGVLCSELCKCSGCKNFEGSLELHNIRVNGIGTSSSQELKGQNSMLGSQLSTDRIPRTTDSQRIHSSGGAEENDYDSCSQSTVFDQSRGNNTMTIQPVNFSVQQPLSHRKSFEQTKRKSNPWLGLLSLSELRVDAASFVSIVKDTHWVGGDSVNKEDEKQSNEDEDASSLLCEEGGISQRHASRGDMSNEQVDTCVVNMLLEECAAILQQYRRQWIDKQKEVRTQTFQTPPDG</sequence>
<keyword evidence="7" id="KW-1185">Reference proteome</keyword>